<keyword evidence="3" id="KW-1185">Reference proteome</keyword>
<evidence type="ECO:0000313" key="3">
    <source>
        <dbReference type="Proteomes" id="UP000050430"/>
    </source>
</evidence>
<evidence type="ECO:0000259" key="1">
    <source>
        <dbReference type="Pfam" id="PF12773"/>
    </source>
</evidence>
<sequence length="167" mass="17909">MKQGNDDQLAVQIANNETLSGGQTALTVIIQKIEDGVSVKIGQQALFGVAASLGFSIFSALRNPWSLLGRLDDIATDIESLQLTQQVWDCIDAFARSVGASQELSERLRRLECDYCGSANPVGESNCVACGAPLGGIQPHTCSKCGYVFKTDEKYCPNCGTIKPVDY</sequence>
<dbReference type="AlphaFoldDB" id="A0A0P6XLD1"/>
<reference evidence="2 3" key="1">
    <citation type="submission" date="2015-07" db="EMBL/GenBank/DDBJ databases">
        <title>Genome sequence of Leptolinea tardivitalis DSM 16556.</title>
        <authorList>
            <person name="Hemp J."/>
            <person name="Ward L.M."/>
            <person name="Pace L.A."/>
            <person name="Fischer W.W."/>
        </authorList>
    </citation>
    <scope>NUCLEOTIDE SEQUENCE [LARGE SCALE GENOMIC DNA]</scope>
    <source>
        <strain evidence="2 3">YMTK-2</strain>
    </source>
</reference>
<dbReference type="EMBL" id="LGCK01000007">
    <property type="protein sequence ID" value="KPL72568.1"/>
    <property type="molecule type" value="Genomic_DNA"/>
</dbReference>
<comment type="caution">
    <text evidence="2">The sequence shown here is derived from an EMBL/GenBank/DDBJ whole genome shotgun (WGS) entry which is preliminary data.</text>
</comment>
<gene>
    <name evidence="2" type="ORF">ADM99_05475</name>
</gene>
<accession>A0A0P6XLD1</accession>
<protein>
    <recommendedName>
        <fullName evidence="1">DZANK-type domain-containing protein</fullName>
    </recommendedName>
</protein>
<proteinExistence type="predicted"/>
<organism evidence="2 3">
    <name type="scientific">Leptolinea tardivitalis</name>
    <dbReference type="NCBI Taxonomy" id="229920"/>
    <lineage>
        <taxon>Bacteria</taxon>
        <taxon>Bacillati</taxon>
        <taxon>Chloroflexota</taxon>
        <taxon>Anaerolineae</taxon>
        <taxon>Anaerolineales</taxon>
        <taxon>Anaerolineaceae</taxon>
        <taxon>Leptolinea</taxon>
    </lineage>
</organism>
<dbReference type="Proteomes" id="UP000050430">
    <property type="component" value="Unassembled WGS sequence"/>
</dbReference>
<evidence type="ECO:0000313" key="2">
    <source>
        <dbReference type="EMBL" id="KPL72568.1"/>
    </source>
</evidence>
<dbReference type="Pfam" id="PF12773">
    <property type="entry name" value="DZR"/>
    <property type="match status" value="1"/>
</dbReference>
<name>A0A0P6XLD1_9CHLR</name>
<dbReference type="InterPro" id="IPR025874">
    <property type="entry name" value="DZR"/>
</dbReference>
<feature type="domain" description="DZANK-type" evidence="1">
    <location>
        <begin position="113"/>
        <end position="160"/>
    </location>
</feature>